<evidence type="ECO:0000313" key="2">
    <source>
        <dbReference type="Proteomes" id="UP001236369"/>
    </source>
</evidence>
<comment type="caution">
    <text evidence="1">The sequence shown here is derived from an EMBL/GenBank/DDBJ whole genome shotgun (WGS) entry which is preliminary data.</text>
</comment>
<accession>A0ABU0HNK6</accession>
<name>A0ABU0HNK6_9HYPH</name>
<dbReference type="InterPro" id="IPR014937">
    <property type="entry name" value="DUF1810"/>
</dbReference>
<organism evidence="1 2">
    <name type="scientific">Methylobacterium persicinum</name>
    <dbReference type="NCBI Taxonomy" id="374426"/>
    <lineage>
        <taxon>Bacteria</taxon>
        <taxon>Pseudomonadati</taxon>
        <taxon>Pseudomonadota</taxon>
        <taxon>Alphaproteobacteria</taxon>
        <taxon>Hyphomicrobiales</taxon>
        <taxon>Methylobacteriaceae</taxon>
        <taxon>Methylobacterium</taxon>
    </lineage>
</organism>
<dbReference type="RefSeq" id="WP_238248446.1">
    <property type="nucleotide sequence ID" value="NZ_BPQX01000018.1"/>
</dbReference>
<protein>
    <submittedName>
        <fullName evidence="1">Uncharacterized protein (DUF1810 family)</fullName>
    </submittedName>
</protein>
<reference evidence="1 2" key="1">
    <citation type="submission" date="2023-07" db="EMBL/GenBank/DDBJ databases">
        <title>Genomic Encyclopedia of Type Strains, Phase IV (KMG-IV): sequencing the most valuable type-strain genomes for metagenomic binning, comparative biology and taxonomic classification.</title>
        <authorList>
            <person name="Goeker M."/>
        </authorList>
    </citation>
    <scope>NUCLEOTIDE SEQUENCE [LARGE SCALE GENOMIC DNA]</scope>
    <source>
        <strain evidence="1 2">DSM 19562</strain>
    </source>
</reference>
<dbReference type="Pfam" id="PF08837">
    <property type="entry name" value="DUF1810"/>
    <property type="match status" value="1"/>
</dbReference>
<evidence type="ECO:0000313" key="1">
    <source>
        <dbReference type="EMBL" id="MDQ0443886.1"/>
    </source>
</evidence>
<dbReference type="EMBL" id="JAUSVV010000008">
    <property type="protein sequence ID" value="MDQ0443886.1"/>
    <property type="molecule type" value="Genomic_DNA"/>
</dbReference>
<dbReference type="SUPFAM" id="SSF140736">
    <property type="entry name" value="Rv1873-like"/>
    <property type="match status" value="1"/>
</dbReference>
<sequence length="144" mass="15784">MSHSHDDPFDLGRFVSAQEGTVARALSELQEGRKRSHWMWFVFPQIAGLGSSPMAQRYAIGSLDEARAYLAHPLLGQRLRDCTLAAVSAPGSAHDVFGNPDDMKFRSSMTLFALAAPEEALFTRALDRFYGGQQDPATLEGVRG</sequence>
<dbReference type="Gene3D" id="1.25.40.380">
    <property type="entry name" value="Protein of unknown function DUF1810"/>
    <property type="match status" value="1"/>
</dbReference>
<proteinExistence type="predicted"/>
<dbReference type="PIRSF" id="PIRSF008546">
    <property type="entry name" value="UCP008546"/>
    <property type="match status" value="1"/>
</dbReference>
<gene>
    <name evidence="1" type="ORF">QO016_003392</name>
</gene>
<dbReference type="InterPro" id="IPR036287">
    <property type="entry name" value="Rv1873-like_sf"/>
</dbReference>
<keyword evidence="2" id="KW-1185">Reference proteome</keyword>
<dbReference type="Proteomes" id="UP001236369">
    <property type="component" value="Unassembled WGS sequence"/>
</dbReference>